<dbReference type="InterPro" id="IPR015403">
    <property type="entry name" value="Mon2/Sec7/BIG1-like_HDS"/>
</dbReference>
<protein>
    <recommendedName>
        <fullName evidence="2">Mon2/Sec7/BIG1-like HDS domain-containing protein</fullName>
    </recommendedName>
</protein>
<name>A0A8E0S775_9TREM</name>
<dbReference type="EMBL" id="LUCM01001509">
    <property type="protein sequence ID" value="KAA0198776.1"/>
    <property type="molecule type" value="Genomic_DNA"/>
</dbReference>
<keyword evidence="4" id="KW-1185">Reference proteome</keyword>
<feature type="domain" description="Mon2/Sec7/BIG1-like HDS" evidence="2">
    <location>
        <begin position="714"/>
        <end position="775"/>
    </location>
</feature>
<dbReference type="Pfam" id="PF09324">
    <property type="entry name" value="Sec7-like_HDS"/>
    <property type="match status" value="1"/>
</dbReference>
<evidence type="ECO:0000313" key="4">
    <source>
        <dbReference type="Proteomes" id="UP000728185"/>
    </source>
</evidence>
<dbReference type="AlphaFoldDB" id="A0A8E0S775"/>
<reference evidence="3" key="1">
    <citation type="submission" date="2019-05" db="EMBL/GenBank/DDBJ databases">
        <title>Annotation for the trematode Fasciolopsis buski.</title>
        <authorList>
            <person name="Choi Y.-J."/>
        </authorList>
    </citation>
    <scope>NUCLEOTIDE SEQUENCE</scope>
    <source>
        <strain evidence="3">HT</strain>
        <tissue evidence="3">Whole worm</tissue>
    </source>
</reference>
<dbReference type="Proteomes" id="UP000728185">
    <property type="component" value="Unassembled WGS sequence"/>
</dbReference>
<accession>A0A8E0S775</accession>
<dbReference type="OrthoDB" id="10002886at2759"/>
<evidence type="ECO:0000256" key="1">
    <source>
        <dbReference type="SAM" id="MobiDB-lite"/>
    </source>
</evidence>
<evidence type="ECO:0000259" key="2">
    <source>
        <dbReference type="Pfam" id="PF09324"/>
    </source>
</evidence>
<feature type="region of interest" description="Disordered" evidence="1">
    <location>
        <begin position="534"/>
        <end position="553"/>
    </location>
</feature>
<comment type="caution">
    <text evidence="3">The sequence shown here is derived from an EMBL/GenBank/DDBJ whole genome shotgun (WGS) entry which is preliminary data.</text>
</comment>
<gene>
    <name evidence="3" type="ORF">FBUS_06931</name>
</gene>
<organism evidence="3 4">
    <name type="scientific">Fasciolopsis buskii</name>
    <dbReference type="NCBI Taxonomy" id="27845"/>
    <lineage>
        <taxon>Eukaryota</taxon>
        <taxon>Metazoa</taxon>
        <taxon>Spiralia</taxon>
        <taxon>Lophotrochozoa</taxon>
        <taxon>Platyhelminthes</taxon>
        <taxon>Trematoda</taxon>
        <taxon>Digenea</taxon>
        <taxon>Plagiorchiida</taxon>
        <taxon>Echinostomata</taxon>
        <taxon>Echinostomatoidea</taxon>
        <taxon>Fasciolidae</taxon>
        <taxon>Fasciolopsis</taxon>
    </lineage>
</organism>
<evidence type="ECO:0000313" key="3">
    <source>
        <dbReference type="EMBL" id="KAA0198776.1"/>
    </source>
</evidence>
<proteinExistence type="predicted"/>
<sequence>MRITLPCWHLLNPAEQSSEMPCELVPVSDWAVPEPPTGAIPAPFRLLRMMSIKENGLTCTRVTHVSIPSFSFDSRRISFLDSLAECSCSGEGSLAQASIDCMSALFGTLQRLSTGSELTDWLIAYLVPQITQLTKAVCDCSPSEEDDCSNHSSHYNAVFNADAIYVMSYSTLALNWRLWLHGHYDRSKQLWDLTDEGAEQEFIDSILNRDLLIYLPISFITEIFRLVTTKNYLCLADADLNTIHGGHGACKTTASSNPAHLLTEHELCAVLNAFNGVQEDLQDRRNERVFLFDQPPAVVGSRLVHFLLGSIWNPFLLSVAGTFSIPGLFGPRTHLQIVRLGHSAELELHTLSNWARLLPQSGCANDRVATGQAVLASVSLIRLSIQLAAQSRRHGEVAQLLELLVHVVWASLGATGDNLDSTNSTSTDNSSVVSAVAGGIFSTGKRPTVHAVHILLLDTVLRCVADCGVRSEKGWWMVFRACRLMSALEHRLFTTNDTTPSPCPTERSVPNKDDASQFLLRLLESSEISVAHASTVSSAPETDSPKIGSNHHHQHPLVGSSGFLNNRTAEHLLGMLHRATNRLFQQAAVNHFSLPELIVFIRALLSASREVTFPSDPNLVSAEGPSLLALDPFGVNPMLDRLCQFLLDLVRCTNRPLIHLLYTWSSVSTDLIKVCHIRGWFTGSVTNMTVHPQVIQRVVDAVQTCILTLITRYPELPRFTTNEAWCKPLENTIKLELCDADVQDRLITCLCSLVESGSDYLRSAWKPLFSALRCVRPEYVQFSSESTYTHAKLSDQFGIFQRVKHAMFKFPRFCQHNDFHTHAAGCKDDAAQHLRTKFFSGSQHSFQLSARRLGTVMEVFEVFLSTVNEEVFCDTAVDFLLCLLHILAVFRHSPDGGSLFYSYWVGHVHSDTQPVWSVFDESTTCPSDSLNHYPEDFNLFFSPTDSTKDENNAAVSDTHGDILGPGTATTTTVFLTILTCLMRSIYSLERLWAMPRTICIRQARYQFSLRFVLDQEYEDTDEQQAKLVCDHLLDLPHSYMIFFHHQNSVRFFQAW</sequence>